<gene>
    <name evidence="4" type="ORF">QOZ94_003362</name>
</gene>
<comment type="similarity">
    <text evidence="1">Belongs to the peptidase S1 family.</text>
</comment>
<dbReference type="SMART" id="SM00020">
    <property type="entry name" value="Tryp_SPc"/>
    <property type="match status" value="1"/>
</dbReference>
<evidence type="ECO:0000313" key="4">
    <source>
        <dbReference type="EMBL" id="MDQ0506551.1"/>
    </source>
</evidence>
<proteinExistence type="inferred from homology"/>
<name>A0ABU0LHD4_XANAG</name>
<dbReference type="Gene3D" id="2.40.10.10">
    <property type="entry name" value="Trypsin-like serine proteases"/>
    <property type="match status" value="1"/>
</dbReference>
<dbReference type="InterPro" id="IPR043504">
    <property type="entry name" value="Peptidase_S1_PA_chymotrypsin"/>
</dbReference>
<dbReference type="InterPro" id="IPR001314">
    <property type="entry name" value="Peptidase_S1A"/>
</dbReference>
<keyword evidence="5" id="KW-1185">Reference proteome</keyword>
<dbReference type="PROSITE" id="PS00134">
    <property type="entry name" value="TRYPSIN_HIS"/>
    <property type="match status" value="1"/>
</dbReference>
<dbReference type="PANTHER" id="PTHR24276">
    <property type="entry name" value="POLYSERASE-RELATED"/>
    <property type="match status" value="1"/>
</dbReference>
<keyword evidence="2" id="KW-1015">Disulfide bond</keyword>
<dbReference type="PRINTS" id="PR00722">
    <property type="entry name" value="CHYMOTRYPSIN"/>
</dbReference>
<evidence type="ECO:0000259" key="3">
    <source>
        <dbReference type="PROSITE" id="PS50240"/>
    </source>
</evidence>
<dbReference type="InterPro" id="IPR001254">
    <property type="entry name" value="Trypsin_dom"/>
</dbReference>
<protein>
    <submittedName>
        <fullName evidence="4">Secreted trypsin-like serine protease</fullName>
    </submittedName>
</protein>
<feature type="domain" description="Peptidase S1" evidence="3">
    <location>
        <begin position="82"/>
        <end position="307"/>
    </location>
</feature>
<evidence type="ECO:0000256" key="1">
    <source>
        <dbReference type="ARBA" id="ARBA00007664"/>
    </source>
</evidence>
<dbReference type="InterPro" id="IPR050430">
    <property type="entry name" value="Peptidase_S1"/>
</dbReference>
<dbReference type="Pfam" id="PF00089">
    <property type="entry name" value="Trypsin"/>
    <property type="match status" value="1"/>
</dbReference>
<evidence type="ECO:0000313" key="5">
    <source>
        <dbReference type="Proteomes" id="UP001241747"/>
    </source>
</evidence>
<dbReference type="PANTHER" id="PTHR24276:SF98">
    <property type="entry name" value="FI18310P1-RELATED"/>
    <property type="match status" value="1"/>
</dbReference>
<dbReference type="InterPro" id="IPR009003">
    <property type="entry name" value="Peptidase_S1_PA"/>
</dbReference>
<sequence>MFGLRVKMKAGSTIDAAPWERQNARMIGFHPLRAGRDALGVRASVALVFQARGALVARAGGALVARACGALVSLACGALVAMAGGAAPAAAMVGGGPASAEIAGHAAMVVSTRGAVCSSVVLAPDLLLTAAHCVEPKADYAVAIIGAGPPKLIPALRVAVHPRFDADQFRTRRPTPDLALLKLAEPLPAPFQPAPLTTAEGLPAKGSDFTLAGFGVTAEGATKSAGTLRTVRLPAIGTTGGIMVRLAPSQGSAGACTGDSGGPAFQNGAVAGVIGWATGPGGTRGCGGVTGVTLVSIHRDWILSQAAALGSPIGR</sequence>
<dbReference type="RefSeq" id="WP_237346289.1">
    <property type="nucleotide sequence ID" value="NZ_JABWGX010000017.1"/>
</dbReference>
<dbReference type="EMBL" id="JAUSVY010000008">
    <property type="protein sequence ID" value="MDQ0506551.1"/>
    <property type="molecule type" value="Genomic_DNA"/>
</dbReference>
<evidence type="ECO:0000256" key="2">
    <source>
        <dbReference type="ARBA" id="ARBA00023157"/>
    </source>
</evidence>
<dbReference type="SUPFAM" id="SSF50494">
    <property type="entry name" value="Trypsin-like serine proteases"/>
    <property type="match status" value="1"/>
</dbReference>
<accession>A0ABU0LHD4</accession>
<organism evidence="4 5">
    <name type="scientific">Xanthobacter agilis</name>
    <dbReference type="NCBI Taxonomy" id="47492"/>
    <lineage>
        <taxon>Bacteria</taxon>
        <taxon>Pseudomonadati</taxon>
        <taxon>Pseudomonadota</taxon>
        <taxon>Alphaproteobacteria</taxon>
        <taxon>Hyphomicrobiales</taxon>
        <taxon>Xanthobacteraceae</taxon>
        <taxon>Xanthobacter</taxon>
    </lineage>
</organism>
<reference evidence="4 5" key="1">
    <citation type="submission" date="2023-07" db="EMBL/GenBank/DDBJ databases">
        <title>Genomic Encyclopedia of Type Strains, Phase IV (KMG-IV): sequencing the most valuable type-strain genomes for metagenomic binning, comparative biology and taxonomic classification.</title>
        <authorList>
            <person name="Goeker M."/>
        </authorList>
    </citation>
    <scope>NUCLEOTIDE SEQUENCE [LARGE SCALE GENOMIC DNA]</scope>
    <source>
        <strain evidence="4 5">DSM 3770</strain>
    </source>
</reference>
<comment type="caution">
    <text evidence="4">The sequence shown here is derived from an EMBL/GenBank/DDBJ whole genome shotgun (WGS) entry which is preliminary data.</text>
</comment>
<dbReference type="InterPro" id="IPR018114">
    <property type="entry name" value="TRYPSIN_HIS"/>
</dbReference>
<dbReference type="PROSITE" id="PS50240">
    <property type="entry name" value="TRYPSIN_DOM"/>
    <property type="match status" value="1"/>
</dbReference>
<dbReference type="Proteomes" id="UP001241747">
    <property type="component" value="Unassembled WGS sequence"/>
</dbReference>